<dbReference type="SUPFAM" id="SSF53448">
    <property type="entry name" value="Nucleotide-diphospho-sugar transferases"/>
    <property type="match status" value="1"/>
</dbReference>
<dbReference type="Pfam" id="PF00535">
    <property type="entry name" value="Glycos_transf_2"/>
    <property type="match status" value="1"/>
</dbReference>
<dbReference type="CDD" id="cd00761">
    <property type="entry name" value="Glyco_tranf_GTA_type"/>
    <property type="match status" value="1"/>
</dbReference>
<comment type="caution">
    <text evidence="2">The sequence shown here is derived from an EMBL/GenBank/DDBJ whole genome shotgun (WGS) entry which is preliminary data.</text>
</comment>
<evidence type="ECO:0000313" key="2">
    <source>
        <dbReference type="EMBL" id="MBC2770604.1"/>
    </source>
</evidence>
<name>A0A842HS06_9BURK</name>
<feature type="domain" description="Glycosyltransferase 2-like" evidence="1">
    <location>
        <begin position="7"/>
        <end position="129"/>
    </location>
</feature>
<accession>A0A842HS06</accession>
<keyword evidence="3" id="KW-1185">Reference proteome</keyword>
<dbReference type="Gene3D" id="3.90.550.10">
    <property type="entry name" value="Spore Coat Polysaccharide Biosynthesis Protein SpsA, Chain A"/>
    <property type="match status" value="1"/>
</dbReference>
<gene>
    <name evidence="2" type="ORF">GTU67_11875</name>
</gene>
<evidence type="ECO:0000313" key="3">
    <source>
        <dbReference type="Proteomes" id="UP000545386"/>
    </source>
</evidence>
<dbReference type="RefSeq" id="WP_185780283.1">
    <property type="nucleotide sequence ID" value="NZ_JACJUU010000010.1"/>
</dbReference>
<protein>
    <submittedName>
        <fullName evidence="2">Glycosyltransferase family 2 protein</fullName>
    </submittedName>
</protein>
<dbReference type="PANTHER" id="PTHR22916:SF3">
    <property type="entry name" value="UDP-GLCNAC:BETAGAL BETA-1,3-N-ACETYLGLUCOSAMINYLTRANSFERASE-LIKE PROTEIN 1"/>
    <property type="match status" value="1"/>
</dbReference>
<dbReference type="InterPro" id="IPR001173">
    <property type="entry name" value="Glyco_trans_2-like"/>
</dbReference>
<dbReference type="EMBL" id="JACJUU010000010">
    <property type="protein sequence ID" value="MBC2770604.1"/>
    <property type="molecule type" value="Genomic_DNA"/>
</dbReference>
<keyword evidence="2" id="KW-0808">Transferase</keyword>
<reference evidence="2 3" key="1">
    <citation type="submission" date="2020-08" db="EMBL/GenBank/DDBJ databases">
        <title>Paraeoetvoesia sp. YC-7-48 draft genome sequence.</title>
        <authorList>
            <person name="Yao L."/>
        </authorList>
    </citation>
    <scope>NUCLEOTIDE SEQUENCE [LARGE SCALE GENOMIC DNA]</scope>
    <source>
        <strain evidence="3">YC-7-48</strain>
    </source>
</reference>
<evidence type="ECO:0000259" key="1">
    <source>
        <dbReference type="Pfam" id="PF00535"/>
    </source>
</evidence>
<dbReference type="PANTHER" id="PTHR22916">
    <property type="entry name" value="GLYCOSYLTRANSFERASE"/>
    <property type="match status" value="1"/>
</dbReference>
<dbReference type="GO" id="GO:0016758">
    <property type="term" value="F:hexosyltransferase activity"/>
    <property type="evidence" value="ECO:0007669"/>
    <property type="project" value="UniProtKB-ARBA"/>
</dbReference>
<dbReference type="AlphaFoldDB" id="A0A842HS06"/>
<organism evidence="2 3">
    <name type="scientific">Pusillimonas minor</name>
    <dbReference type="NCBI Taxonomy" id="2697024"/>
    <lineage>
        <taxon>Bacteria</taxon>
        <taxon>Pseudomonadati</taxon>
        <taxon>Pseudomonadota</taxon>
        <taxon>Betaproteobacteria</taxon>
        <taxon>Burkholderiales</taxon>
        <taxon>Alcaligenaceae</taxon>
        <taxon>Pusillimonas</taxon>
    </lineage>
</organism>
<dbReference type="InterPro" id="IPR029044">
    <property type="entry name" value="Nucleotide-diphossugar_trans"/>
</dbReference>
<dbReference type="Proteomes" id="UP000545386">
    <property type="component" value="Unassembled WGS sequence"/>
</dbReference>
<sequence>MTNTLISVIIPTWNRAYTIEAAIRSVLQQTMPVHEVLICDDGSSDDTRQRVEAIAADAPCVIWLPGPRGGRPAVPRNRGIAAAQGEWIAFLDSDDTWLPNKLERQLAEARAQNVDAVCCNAWRITPGSESRAVLMSCTDLRVTTSGLMRRNLIPCSSVLLRRHLFAQAKGFPESTRLKVGEDYALWLRIATQTDFAYIGEPLMVYMDDAANSVRADSLDGWSERLAVFGDFCAWATERKTVPVALLLRARAEILRALIRRPLSQALAFCKTGISNLVR</sequence>
<proteinExistence type="predicted"/>